<sequence>MSARTFSRRLFASLRTPASARAAARPAGRRFASTSVEHGAKQSSDLPWMIGSALVFGPAAVYLLTSSGKEKGKHNADAHHDKAAKAHAPSEELVKKEEAPAPAEDTEASKDEQPAEQSEAAPADDGAVTDDEGTTVSAKDVDASVKQASDSDSPADAQRAEEHDAKFSQGAPGQTAEAETEHEQKEKPGSSHSGTVQSEGDSGPTDLGDAREKSKSKQAPKEAAQD</sequence>
<reference evidence="2 3" key="1">
    <citation type="submission" date="2016-10" db="EMBL/GenBank/DDBJ databases">
        <title>Genome sequence of the basidiomycete white-rot fungus Trametes pubescens.</title>
        <authorList>
            <person name="Makela M.R."/>
            <person name="Granchi Z."/>
            <person name="Peng M."/>
            <person name="De Vries R.P."/>
            <person name="Grigoriev I."/>
            <person name="Riley R."/>
            <person name="Hilden K."/>
        </authorList>
    </citation>
    <scope>NUCLEOTIDE SEQUENCE [LARGE SCALE GENOMIC DNA]</scope>
    <source>
        <strain evidence="2 3">FBCC735</strain>
    </source>
</reference>
<feature type="compositionally biased region" description="Basic and acidic residues" evidence="1">
    <location>
        <begin position="179"/>
        <end position="189"/>
    </location>
</feature>
<feature type="compositionally biased region" description="Basic and acidic residues" evidence="1">
    <location>
        <begin position="69"/>
        <end position="99"/>
    </location>
</feature>
<feature type="compositionally biased region" description="Low complexity" evidence="1">
    <location>
        <begin position="115"/>
        <end position="125"/>
    </location>
</feature>
<organism evidence="2 3">
    <name type="scientific">Trametes pubescens</name>
    <name type="common">White-rot fungus</name>
    <dbReference type="NCBI Taxonomy" id="154538"/>
    <lineage>
        <taxon>Eukaryota</taxon>
        <taxon>Fungi</taxon>
        <taxon>Dikarya</taxon>
        <taxon>Basidiomycota</taxon>
        <taxon>Agaricomycotina</taxon>
        <taxon>Agaricomycetes</taxon>
        <taxon>Polyporales</taxon>
        <taxon>Polyporaceae</taxon>
        <taxon>Trametes</taxon>
    </lineage>
</organism>
<dbReference type="AlphaFoldDB" id="A0A1M2W4C4"/>
<feature type="region of interest" description="Disordered" evidence="1">
    <location>
        <begin position="69"/>
        <end position="226"/>
    </location>
</feature>
<evidence type="ECO:0000256" key="1">
    <source>
        <dbReference type="SAM" id="MobiDB-lite"/>
    </source>
</evidence>
<name>A0A1M2W4C4_TRAPU</name>
<feature type="compositionally biased region" description="Polar residues" evidence="1">
    <location>
        <begin position="190"/>
        <end position="200"/>
    </location>
</feature>
<comment type="caution">
    <text evidence="2">The sequence shown here is derived from an EMBL/GenBank/DDBJ whole genome shotgun (WGS) entry which is preliminary data.</text>
</comment>
<dbReference type="Proteomes" id="UP000184267">
    <property type="component" value="Unassembled WGS sequence"/>
</dbReference>
<dbReference type="OMA" id="FNSTHAP"/>
<dbReference type="STRING" id="154538.A0A1M2W4C4"/>
<accession>A0A1M2W4C4</accession>
<keyword evidence="3" id="KW-1185">Reference proteome</keyword>
<dbReference type="EMBL" id="MNAD01000252">
    <property type="protein sequence ID" value="OJT14701.1"/>
    <property type="molecule type" value="Genomic_DNA"/>
</dbReference>
<evidence type="ECO:0000313" key="2">
    <source>
        <dbReference type="EMBL" id="OJT14701.1"/>
    </source>
</evidence>
<feature type="compositionally biased region" description="Low complexity" evidence="1">
    <location>
        <begin position="17"/>
        <end position="33"/>
    </location>
</feature>
<protein>
    <submittedName>
        <fullName evidence="2">Uncharacterized protein</fullName>
    </submittedName>
</protein>
<dbReference type="OrthoDB" id="4590707at2759"/>
<feature type="compositionally biased region" description="Basic and acidic residues" evidence="1">
    <location>
        <begin position="208"/>
        <end position="226"/>
    </location>
</feature>
<feature type="region of interest" description="Disordered" evidence="1">
    <location>
        <begin position="17"/>
        <end position="42"/>
    </location>
</feature>
<evidence type="ECO:0000313" key="3">
    <source>
        <dbReference type="Proteomes" id="UP000184267"/>
    </source>
</evidence>
<gene>
    <name evidence="2" type="ORF">TRAPUB_8754</name>
</gene>
<proteinExistence type="predicted"/>